<accession>A0A9P3LJX8</accession>
<evidence type="ECO:0008006" key="3">
    <source>
        <dbReference type="Google" id="ProtNLM"/>
    </source>
</evidence>
<dbReference type="AlphaFoldDB" id="A0A9P3LJX8"/>
<gene>
    <name evidence="1" type="ORF">PsYK624_141100</name>
</gene>
<dbReference type="SUPFAM" id="SSF52047">
    <property type="entry name" value="RNI-like"/>
    <property type="match status" value="1"/>
</dbReference>
<proteinExistence type="predicted"/>
<dbReference type="Gene3D" id="3.80.10.10">
    <property type="entry name" value="Ribonuclease Inhibitor"/>
    <property type="match status" value="1"/>
</dbReference>
<dbReference type="EMBL" id="BPQB01000078">
    <property type="protein sequence ID" value="GJE97888.1"/>
    <property type="molecule type" value="Genomic_DNA"/>
</dbReference>
<organism evidence="1 2">
    <name type="scientific">Phanerochaete sordida</name>
    <dbReference type="NCBI Taxonomy" id="48140"/>
    <lineage>
        <taxon>Eukaryota</taxon>
        <taxon>Fungi</taxon>
        <taxon>Dikarya</taxon>
        <taxon>Basidiomycota</taxon>
        <taxon>Agaricomycotina</taxon>
        <taxon>Agaricomycetes</taxon>
        <taxon>Polyporales</taxon>
        <taxon>Phanerochaetaceae</taxon>
        <taxon>Phanerochaete</taxon>
    </lineage>
</organism>
<dbReference type="OrthoDB" id="2631350at2759"/>
<dbReference type="Proteomes" id="UP000703269">
    <property type="component" value="Unassembled WGS sequence"/>
</dbReference>
<protein>
    <recommendedName>
        <fullName evidence="3">F-box domain-containing protein</fullName>
    </recommendedName>
</protein>
<name>A0A9P3LJX8_9APHY</name>
<evidence type="ECO:0000313" key="2">
    <source>
        <dbReference type="Proteomes" id="UP000703269"/>
    </source>
</evidence>
<keyword evidence="2" id="KW-1185">Reference proteome</keyword>
<comment type="caution">
    <text evidence="1">The sequence shown here is derived from an EMBL/GenBank/DDBJ whole genome shotgun (WGS) entry which is preliminary data.</text>
</comment>
<evidence type="ECO:0000313" key="1">
    <source>
        <dbReference type="EMBL" id="GJE97888.1"/>
    </source>
</evidence>
<dbReference type="InterPro" id="IPR032675">
    <property type="entry name" value="LRR_dom_sf"/>
</dbReference>
<sequence>MYLYIPNAESALVNIALTSRVFYEPAMDELWANMSGFGRLIACLPDYAIERMHGSSFCAIITRTPLTNEWVRFAHHARRVRSMVPYAGMSHDPDDAFTPAALASLNIICAHAPKPVLPRLQYLEIGGWRVPCHLDAFLCPLVESLHLHNLSADDIRQVLPLVPTNVPQLMSLRVALPEGHAAEDDALRAAFSETVCAMEGLNWLGGAHHFFSDAALEHLSRLQSLETLYLSMAPTTHVQGLGAFRSLSTLSLAFAPSSSTAYWASFLRALEQAPLRVLSLSIPTLQTPASALIPVINTLGALNALQDLTIAVDISDIADPWGGTWLDAPTLAPLFALRGLTDVGLYNFPLVLSTPFSEPGSETYALLELAARAWPRLQSLSLETALGMPRTARARLEELAHLARCSALQRVQVELADVSAAWTGSDPAFEGAYEVSAVWTLDLREVRIDAGAVPAVVEFLSQWFPRARIEHAWDEEVWNMDDQDELIAEARGWQVAAQRVAQEVEMRRLRSL</sequence>
<reference evidence="1 2" key="1">
    <citation type="submission" date="2021-08" db="EMBL/GenBank/DDBJ databases">
        <title>Draft Genome Sequence of Phanerochaete sordida strain YK-624.</title>
        <authorList>
            <person name="Mori T."/>
            <person name="Dohra H."/>
            <person name="Suzuki T."/>
            <person name="Kawagishi H."/>
            <person name="Hirai H."/>
        </authorList>
    </citation>
    <scope>NUCLEOTIDE SEQUENCE [LARGE SCALE GENOMIC DNA]</scope>
    <source>
        <strain evidence="1 2">YK-624</strain>
    </source>
</reference>